<dbReference type="Proteomes" id="UP000299102">
    <property type="component" value="Unassembled WGS sequence"/>
</dbReference>
<feature type="non-terminal residue" evidence="1">
    <location>
        <position position="1"/>
    </location>
</feature>
<comment type="caution">
    <text evidence="1">The sequence shown here is derived from an EMBL/GenBank/DDBJ whole genome shotgun (WGS) entry which is preliminary data.</text>
</comment>
<evidence type="ECO:0000313" key="2">
    <source>
        <dbReference type="Proteomes" id="UP000299102"/>
    </source>
</evidence>
<name>A0A4C2A905_EUMVA</name>
<reference evidence="1 2" key="1">
    <citation type="journal article" date="2019" name="Commun. Biol.">
        <title>The bagworm genome reveals a unique fibroin gene that provides high tensile strength.</title>
        <authorList>
            <person name="Kono N."/>
            <person name="Nakamura H."/>
            <person name="Ohtoshi R."/>
            <person name="Tomita M."/>
            <person name="Numata K."/>
            <person name="Arakawa K."/>
        </authorList>
    </citation>
    <scope>NUCLEOTIDE SEQUENCE [LARGE SCALE GENOMIC DNA]</scope>
</reference>
<gene>
    <name evidence="1" type="ORF">EVAR_96922_1</name>
</gene>
<protein>
    <submittedName>
        <fullName evidence="1">Uncharacterized protein</fullName>
    </submittedName>
</protein>
<dbReference type="AlphaFoldDB" id="A0A4C2A905"/>
<sequence>IAHRPGGHGCTFKDARDKSYKNDDGIRTRIKWTWRAEFNIVISPLLQRDRSFAFYATVKDASQAERLGRSCLSNVPRFRLARLGRNATMSHAFRAAGVHRFIRRYHVKNSGGDSGSQGRYSCPQTSRTREAVGVGRCHRIGPAGLSSKRLDLKQEEGTYASAGRS</sequence>
<accession>A0A4C2A905</accession>
<evidence type="ECO:0000313" key="1">
    <source>
        <dbReference type="EMBL" id="GBP95684.1"/>
    </source>
</evidence>
<keyword evidence="2" id="KW-1185">Reference proteome</keyword>
<organism evidence="1 2">
    <name type="scientific">Eumeta variegata</name>
    <name type="common">Bagworm moth</name>
    <name type="synonym">Eumeta japonica</name>
    <dbReference type="NCBI Taxonomy" id="151549"/>
    <lineage>
        <taxon>Eukaryota</taxon>
        <taxon>Metazoa</taxon>
        <taxon>Ecdysozoa</taxon>
        <taxon>Arthropoda</taxon>
        <taxon>Hexapoda</taxon>
        <taxon>Insecta</taxon>
        <taxon>Pterygota</taxon>
        <taxon>Neoptera</taxon>
        <taxon>Endopterygota</taxon>
        <taxon>Lepidoptera</taxon>
        <taxon>Glossata</taxon>
        <taxon>Ditrysia</taxon>
        <taxon>Tineoidea</taxon>
        <taxon>Psychidae</taxon>
        <taxon>Oiketicinae</taxon>
        <taxon>Eumeta</taxon>
    </lineage>
</organism>
<dbReference type="EMBL" id="BGZK01002667">
    <property type="protein sequence ID" value="GBP95684.1"/>
    <property type="molecule type" value="Genomic_DNA"/>
</dbReference>
<proteinExistence type="predicted"/>